<feature type="compositionally biased region" description="Basic and acidic residues" evidence="1">
    <location>
        <begin position="88"/>
        <end position="99"/>
    </location>
</feature>
<dbReference type="EMBL" id="JACGCI010000046">
    <property type="protein sequence ID" value="KAF6751972.1"/>
    <property type="molecule type" value="Genomic_DNA"/>
</dbReference>
<feature type="chain" id="PRO_5034817580" evidence="2">
    <location>
        <begin position="22"/>
        <end position="279"/>
    </location>
</feature>
<comment type="caution">
    <text evidence="3">The sequence shown here is derived from an EMBL/GenBank/DDBJ whole genome shotgun (WGS) entry which is preliminary data.</text>
</comment>
<dbReference type="Proteomes" id="UP000521943">
    <property type="component" value="Unassembled WGS sequence"/>
</dbReference>
<reference evidence="3 4" key="1">
    <citation type="submission" date="2020-07" db="EMBL/GenBank/DDBJ databases">
        <title>Comparative genomics of pyrophilous fungi reveals a link between fire events and developmental genes.</title>
        <authorList>
            <consortium name="DOE Joint Genome Institute"/>
            <person name="Steindorff A.S."/>
            <person name="Carver A."/>
            <person name="Calhoun S."/>
            <person name="Stillman K."/>
            <person name="Liu H."/>
            <person name="Lipzen A."/>
            <person name="Pangilinan J."/>
            <person name="Labutti K."/>
            <person name="Bruns T.D."/>
            <person name="Grigoriev I.V."/>
        </authorList>
    </citation>
    <scope>NUCLEOTIDE SEQUENCE [LARGE SCALE GENOMIC DNA]</scope>
    <source>
        <strain evidence="3 4">CBS 144469</strain>
    </source>
</reference>
<evidence type="ECO:0000313" key="4">
    <source>
        <dbReference type="Proteomes" id="UP000521943"/>
    </source>
</evidence>
<name>A0A8H6HT89_9AGAR</name>
<evidence type="ECO:0000256" key="1">
    <source>
        <dbReference type="SAM" id="MobiDB-lite"/>
    </source>
</evidence>
<sequence length="279" mass="31104">MHLNIITLLPLFIALASSVNGYYADEFDARDYLDELSTREVNRELLRREIIAELADFSSRDLLDAISMKLERRAGKKRAGVKGNSNSHENRVIDPEKKNPVHKPSCPICNTEFKTQEECTSWSTQEWRRRREASPLMVPTTSEPYGTVIAATDSPALRVVFTPRLTISLALHVKEIARRKGVIFSGTKGPGQMTPVARDRRRVAVTKFSRKESAVQSNMPDTVKHTQILSEFGPAKSNTEPSAPLKLTQNVSRNVVDVVCAFEFEETGQDCQVGGCAEG</sequence>
<gene>
    <name evidence="3" type="ORF">DFP72DRAFT_1134286</name>
</gene>
<dbReference type="AlphaFoldDB" id="A0A8H6HT89"/>
<organism evidence="3 4">
    <name type="scientific">Ephemerocybe angulata</name>
    <dbReference type="NCBI Taxonomy" id="980116"/>
    <lineage>
        <taxon>Eukaryota</taxon>
        <taxon>Fungi</taxon>
        <taxon>Dikarya</taxon>
        <taxon>Basidiomycota</taxon>
        <taxon>Agaricomycotina</taxon>
        <taxon>Agaricomycetes</taxon>
        <taxon>Agaricomycetidae</taxon>
        <taxon>Agaricales</taxon>
        <taxon>Agaricineae</taxon>
        <taxon>Psathyrellaceae</taxon>
        <taxon>Ephemerocybe</taxon>
    </lineage>
</organism>
<accession>A0A8H6HT89</accession>
<feature type="signal peptide" evidence="2">
    <location>
        <begin position="1"/>
        <end position="21"/>
    </location>
</feature>
<proteinExistence type="predicted"/>
<evidence type="ECO:0000256" key="2">
    <source>
        <dbReference type="SAM" id="SignalP"/>
    </source>
</evidence>
<evidence type="ECO:0000313" key="3">
    <source>
        <dbReference type="EMBL" id="KAF6751972.1"/>
    </source>
</evidence>
<keyword evidence="4" id="KW-1185">Reference proteome</keyword>
<protein>
    <submittedName>
        <fullName evidence="3">Uncharacterized protein</fullName>
    </submittedName>
</protein>
<keyword evidence="2" id="KW-0732">Signal</keyword>
<feature type="region of interest" description="Disordered" evidence="1">
    <location>
        <begin position="76"/>
        <end position="101"/>
    </location>
</feature>